<proteinExistence type="predicted"/>
<name>A0ACB9QK66_9MYRT</name>
<protein>
    <submittedName>
        <fullName evidence="1">Uncharacterized protein</fullName>
    </submittedName>
</protein>
<evidence type="ECO:0000313" key="2">
    <source>
        <dbReference type="Proteomes" id="UP001057402"/>
    </source>
</evidence>
<comment type="caution">
    <text evidence="1">The sequence shown here is derived from an EMBL/GenBank/DDBJ whole genome shotgun (WGS) entry which is preliminary data.</text>
</comment>
<dbReference type="EMBL" id="CM042885">
    <property type="protein sequence ID" value="KAI4366959.1"/>
    <property type="molecule type" value="Genomic_DNA"/>
</dbReference>
<dbReference type="Proteomes" id="UP001057402">
    <property type="component" value="Chromosome 6"/>
</dbReference>
<reference evidence="2" key="1">
    <citation type="journal article" date="2023" name="Front. Plant Sci.">
        <title>Chromosomal-level genome assembly of Melastoma candidum provides insights into trichome evolution.</title>
        <authorList>
            <person name="Zhong Y."/>
            <person name="Wu W."/>
            <person name="Sun C."/>
            <person name="Zou P."/>
            <person name="Liu Y."/>
            <person name="Dai S."/>
            <person name="Zhou R."/>
        </authorList>
    </citation>
    <scope>NUCLEOTIDE SEQUENCE [LARGE SCALE GENOMIC DNA]</scope>
</reference>
<sequence length="424" mass="45018">MEEKVQRRIRMLRSHLVRHHVPPVTGSLLETVSLRAEQLTEVSSPGNPVVIGGMVLDIHAIPSARPGPRTTTPGEVIYIRGGVARNIADCMSKLGAEPFMMSAVGLDMAGSMLLEQWKSLGLSVEGICQIQTIGTAVVCCLFDSDGEVAGGVASFEAVEKFLTPEWIQRFDDRMYSAPIAILDANLNLAAIEASCKMAAKSNVPLWFEPVSVAKSTKIVSVAKYVTYTSPNTDELLAMAHALSPESHIDSIQCYDGPTDESPGSLFLKLKSAIGVLLHKGIDLVMVTLGPKGVFLCSEGVGNFSQTLPKKTAPCMDEQLFSIVVKSCPLRLFNDAKLESRSSEFLAVHLPGLPASVKRVTGAGDCLVGATVASICSGLNIVQATSVGIAVAKATVEDVANVPSTFDLQRLAGDAEAVFHSAKVL</sequence>
<gene>
    <name evidence="1" type="ORF">MLD38_022757</name>
</gene>
<organism evidence="1 2">
    <name type="scientific">Melastoma candidum</name>
    <dbReference type="NCBI Taxonomy" id="119954"/>
    <lineage>
        <taxon>Eukaryota</taxon>
        <taxon>Viridiplantae</taxon>
        <taxon>Streptophyta</taxon>
        <taxon>Embryophyta</taxon>
        <taxon>Tracheophyta</taxon>
        <taxon>Spermatophyta</taxon>
        <taxon>Magnoliopsida</taxon>
        <taxon>eudicotyledons</taxon>
        <taxon>Gunneridae</taxon>
        <taxon>Pentapetalae</taxon>
        <taxon>rosids</taxon>
        <taxon>malvids</taxon>
        <taxon>Myrtales</taxon>
        <taxon>Melastomataceae</taxon>
        <taxon>Melastomatoideae</taxon>
        <taxon>Melastomateae</taxon>
        <taxon>Melastoma</taxon>
    </lineage>
</organism>
<accession>A0ACB9QK66</accession>
<keyword evidence="2" id="KW-1185">Reference proteome</keyword>
<evidence type="ECO:0000313" key="1">
    <source>
        <dbReference type="EMBL" id="KAI4366959.1"/>
    </source>
</evidence>